<reference evidence="1 2" key="1">
    <citation type="submission" date="2012-06" db="EMBL/GenBank/DDBJ databases">
        <title>Finished plasmid 1 of genome of Chroococcidiopsis thermalis PCC 7203.</title>
        <authorList>
            <consortium name="US DOE Joint Genome Institute"/>
            <person name="Gugger M."/>
            <person name="Coursin T."/>
            <person name="Rippka R."/>
            <person name="Tandeau De Marsac N."/>
            <person name="Huntemann M."/>
            <person name="Wei C.-L."/>
            <person name="Han J."/>
            <person name="Detter J.C."/>
            <person name="Han C."/>
            <person name="Tapia R."/>
            <person name="Davenport K."/>
            <person name="Daligault H."/>
            <person name="Erkkila T."/>
            <person name="Gu W."/>
            <person name="Munk A.C.C."/>
            <person name="Teshima H."/>
            <person name="Xu Y."/>
            <person name="Chain P."/>
            <person name="Chen A."/>
            <person name="Krypides N."/>
            <person name="Mavromatis K."/>
            <person name="Markowitz V."/>
            <person name="Szeto E."/>
            <person name="Ivanova N."/>
            <person name="Mikhailova N."/>
            <person name="Ovchinnikova G."/>
            <person name="Pagani I."/>
            <person name="Pati A."/>
            <person name="Goodwin L."/>
            <person name="Peters L."/>
            <person name="Pitluck S."/>
            <person name="Woyke T."/>
            <person name="Kerfeld C."/>
        </authorList>
    </citation>
    <scope>NUCLEOTIDE SEQUENCE [LARGE SCALE GENOMIC DNA]</scope>
    <source>
        <strain evidence="1 2">PCC 7203</strain>
        <plasmid evidence="1 2">pCHRO.01</plasmid>
    </source>
</reference>
<dbReference type="AlphaFoldDB" id="K9U9V2"/>
<keyword evidence="2" id="KW-1185">Reference proteome</keyword>
<dbReference type="HOGENOM" id="CLU_1029952_0_0_3"/>
<dbReference type="KEGG" id="cthe:Chro_5868"/>
<organism evidence="1 2">
    <name type="scientific">Chroococcidiopsis thermalis (strain PCC 7203)</name>
    <dbReference type="NCBI Taxonomy" id="251229"/>
    <lineage>
        <taxon>Bacteria</taxon>
        <taxon>Bacillati</taxon>
        <taxon>Cyanobacteriota</taxon>
        <taxon>Cyanophyceae</taxon>
        <taxon>Chroococcidiopsidales</taxon>
        <taxon>Chroococcidiopsidaceae</taxon>
        <taxon>Chroococcidiopsis</taxon>
    </lineage>
</organism>
<evidence type="ECO:0000313" key="1">
    <source>
        <dbReference type="EMBL" id="AFY91206.1"/>
    </source>
</evidence>
<dbReference type="OrthoDB" id="457991at2"/>
<keyword evidence="1" id="KW-0614">Plasmid</keyword>
<accession>K9U9V2</accession>
<geneLocation type="plasmid" evidence="1 2">
    <name>pCHRO.01</name>
</geneLocation>
<protein>
    <submittedName>
        <fullName evidence="1">Uncharacterized protein</fullName>
    </submittedName>
</protein>
<gene>
    <name evidence="1" type="ORF">Chro_5868</name>
</gene>
<sequence length="254" mass="29999">MHVVSASLSSFSQQILQYRTPITVTDALEYLQDLSCKTQLLHLYQKVFPQKWKASKIPLDRRTFDSVYCDKEIEFLHLVNEQLFAIELWEEFETTTSREYEIPILPKTNDWWYEDLEDLEECDQFLLSLLGFGYDLEIWEEKFGFTPERLLRADTIDLERFQHLCAKQTHPLCYLYDAIALIDKSTGCIWCDVSTEVCESLPWTYENIMFLAEQWKIANSYWDKAAAIGEWIERDVAHRKAAFELWNCATSSKP</sequence>
<dbReference type="InParanoid" id="K9U9V2"/>
<dbReference type="EMBL" id="CP003598">
    <property type="protein sequence ID" value="AFY91206.1"/>
    <property type="molecule type" value="Genomic_DNA"/>
</dbReference>
<dbReference type="RefSeq" id="WP_015163143.1">
    <property type="nucleotide sequence ID" value="NC_019699.1"/>
</dbReference>
<proteinExistence type="predicted"/>
<evidence type="ECO:0000313" key="2">
    <source>
        <dbReference type="Proteomes" id="UP000010384"/>
    </source>
</evidence>
<dbReference type="Proteomes" id="UP000010384">
    <property type="component" value="Plasmid pCHRO.01"/>
</dbReference>
<name>K9U9V2_CHRTP</name>